<evidence type="ECO:0000313" key="2">
    <source>
        <dbReference type="Proteomes" id="UP001295684"/>
    </source>
</evidence>
<dbReference type="EMBL" id="CAMPGE010027569">
    <property type="protein sequence ID" value="CAI2385188.1"/>
    <property type="molecule type" value="Genomic_DNA"/>
</dbReference>
<comment type="caution">
    <text evidence="1">The sequence shown here is derived from an EMBL/GenBank/DDBJ whole genome shotgun (WGS) entry which is preliminary data.</text>
</comment>
<protein>
    <submittedName>
        <fullName evidence="1">Uncharacterized protein</fullName>
    </submittedName>
</protein>
<dbReference type="Proteomes" id="UP001295684">
    <property type="component" value="Unassembled WGS sequence"/>
</dbReference>
<keyword evidence="2" id="KW-1185">Reference proteome</keyword>
<evidence type="ECO:0000313" key="1">
    <source>
        <dbReference type="EMBL" id="CAI2385188.1"/>
    </source>
</evidence>
<sequence length="427" mass="50412">MYANRKLNRFVGLSPEPNYNDSLLVPQKKEDLKKIMKLAYLQLKQEMNDLNCTNGNISNFPCRFTPCRKSPEEECDTEYLHINNSSHSSKKNSLSIERQYYEDYREILEEEPASHLKSFLRNYDIERIKQERVLHSFTIGRKIRRAENTDRKINQEIENDIMGLCPRKSEYYISLPESKPKINKRKKSRLLNHLSPPAQRDDKVFDSIYLAKRTDDMYKKFAKTTLEGDIIKENRTHKKGGTLNTKMVSFRKESPKATLTMRNTDLHKRNFSSLNTQEITEVSHESKKQKMSDQKRVRRIKRDYKIGKIKKKEDNSEELAAILEKLQGFKLIRKDAHEFVSSTIMRNNRNKTNSMKNPKLKLGFDSRVKRFKSPHPKRTSFTFQVLLTELMGVQAARAQELQQRSCIYRKDRQTLRVMKSSDFNIIQ</sequence>
<proteinExistence type="predicted"/>
<name>A0AAD1Y5Q4_EUPCR</name>
<organism evidence="1 2">
    <name type="scientific">Euplotes crassus</name>
    <dbReference type="NCBI Taxonomy" id="5936"/>
    <lineage>
        <taxon>Eukaryota</taxon>
        <taxon>Sar</taxon>
        <taxon>Alveolata</taxon>
        <taxon>Ciliophora</taxon>
        <taxon>Intramacronucleata</taxon>
        <taxon>Spirotrichea</taxon>
        <taxon>Hypotrichia</taxon>
        <taxon>Euplotida</taxon>
        <taxon>Euplotidae</taxon>
        <taxon>Moneuplotes</taxon>
    </lineage>
</organism>
<accession>A0AAD1Y5Q4</accession>
<gene>
    <name evidence="1" type="ORF">ECRASSUSDP1_LOCUS26736</name>
</gene>
<reference evidence="1" key="1">
    <citation type="submission" date="2023-07" db="EMBL/GenBank/DDBJ databases">
        <authorList>
            <consortium name="AG Swart"/>
            <person name="Singh M."/>
            <person name="Singh A."/>
            <person name="Seah K."/>
            <person name="Emmerich C."/>
        </authorList>
    </citation>
    <scope>NUCLEOTIDE SEQUENCE</scope>
    <source>
        <strain evidence="1">DP1</strain>
    </source>
</reference>
<dbReference type="AlphaFoldDB" id="A0AAD1Y5Q4"/>